<protein>
    <submittedName>
        <fullName evidence="2">Uncharacterized protein</fullName>
    </submittedName>
</protein>
<organism evidence="2 3">
    <name type="scientific">Trema orientale</name>
    <name type="common">Charcoal tree</name>
    <name type="synonym">Celtis orientalis</name>
    <dbReference type="NCBI Taxonomy" id="63057"/>
    <lineage>
        <taxon>Eukaryota</taxon>
        <taxon>Viridiplantae</taxon>
        <taxon>Streptophyta</taxon>
        <taxon>Embryophyta</taxon>
        <taxon>Tracheophyta</taxon>
        <taxon>Spermatophyta</taxon>
        <taxon>Magnoliopsida</taxon>
        <taxon>eudicotyledons</taxon>
        <taxon>Gunneridae</taxon>
        <taxon>Pentapetalae</taxon>
        <taxon>rosids</taxon>
        <taxon>fabids</taxon>
        <taxon>Rosales</taxon>
        <taxon>Cannabaceae</taxon>
        <taxon>Trema</taxon>
    </lineage>
</organism>
<keyword evidence="1" id="KW-0812">Transmembrane</keyword>
<keyword evidence="3" id="KW-1185">Reference proteome</keyword>
<gene>
    <name evidence="2" type="ORF">TorRG33x02_089910</name>
</gene>
<dbReference type="InParanoid" id="A0A2P5FBD6"/>
<dbReference type="EMBL" id="JXTC01000046">
    <property type="protein sequence ID" value="PON95099.1"/>
    <property type="molecule type" value="Genomic_DNA"/>
</dbReference>
<sequence length="78" mass="9103">GSTHLHLHLPLLSFPPPYFDILFSLFSSLFFFFRFWNIYPAASYSSRVGFQITPSRYPLRHFPNFQGKEKAEITAVGF</sequence>
<feature type="non-terminal residue" evidence="2">
    <location>
        <position position="1"/>
    </location>
</feature>
<evidence type="ECO:0000256" key="1">
    <source>
        <dbReference type="SAM" id="Phobius"/>
    </source>
</evidence>
<name>A0A2P5FBD6_TREOI</name>
<dbReference type="AlphaFoldDB" id="A0A2P5FBD6"/>
<keyword evidence="1" id="KW-1133">Transmembrane helix</keyword>
<evidence type="ECO:0000313" key="2">
    <source>
        <dbReference type="EMBL" id="PON95099.1"/>
    </source>
</evidence>
<keyword evidence="1" id="KW-0472">Membrane</keyword>
<comment type="caution">
    <text evidence="2">The sequence shown here is derived from an EMBL/GenBank/DDBJ whole genome shotgun (WGS) entry which is preliminary data.</text>
</comment>
<feature type="transmembrane region" description="Helical" evidence="1">
    <location>
        <begin position="18"/>
        <end position="37"/>
    </location>
</feature>
<reference evidence="3" key="1">
    <citation type="submission" date="2016-06" db="EMBL/GenBank/DDBJ databases">
        <title>Parallel loss of symbiosis genes in relatives of nitrogen-fixing non-legume Parasponia.</title>
        <authorList>
            <person name="Van Velzen R."/>
            <person name="Holmer R."/>
            <person name="Bu F."/>
            <person name="Rutten L."/>
            <person name="Van Zeijl A."/>
            <person name="Liu W."/>
            <person name="Santuari L."/>
            <person name="Cao Q."/>
            <person name="Sharma T."/>
            <person name="Shen D."/>
            <person name="Roswanjaya Y."/>
            <person name="Wardhani T."/>
            <person name="Kalhor M.S."/>
            <person name="Jansen J."/>
            <person name="Van den Hoogen J."/>
            <person name="Gungor B."/>
            <person name="Hartog M."/>
            <person name="Hontelez J."/>
            <person name="Verver J."/>
            <person name="Yang W.-C."/>
            <person name="Schijlen E."/>
            <person name="Repin R."/>
            <person name="Schilthuizen M."/>
            <person name="Schranz E."/>
            <person name="Heidstra R."/>
            <person name="Miyata K."/>
            <person name="Fedorova E."/>
            <person name="Kohlen W."/>
            <person name="Bisseling T."/>
            <person name="Smit S."/>
            <person name="Geurts R."/>
        </authorList>
    </citation>
    <scope>NUCLEOTIDE SEQUENCE [LARGE SCALE GENOMIC DNA]</scope>
    <source>
        <strain evidence="3">cv. RG33-2</strain>
    </source>
</reference>
<accession>A0A2P5FBD6</accession>
<evidence type="ECO:0000313" key="3">
    <source>
        <dbReference type="Proteomes" id="UP000237000"/>
    </source>
</evidence>
<proteinExistence type="predicted"/>
<dbReference type="OrthoDB" id="10440243at2759"/>
<dbReference type="Proteomes" id="UP000237000">
    <property type="component" value="Unassembled WGS sequence"/>
</dbReference>